<keyword evidence="1" id="KW-0732">Signal</keyword>
<dbReference type="STRING" id="90241.B0682_02880"/>
<evidence type="ECO:0000256" key="1">
    <source>
        <dbReference type="SAM" id="SignalP"/>
    </source>
</evidence>
<dbReference type="RefSeq" id="WP_078306587.1">
    <property type="nucleotide sequence ID" value="NZ_MUYT01000004.1"/>
</dbReference>
<dbReference type="SUPFAM" id="SSF53807">
    <property type="entry name" value="Helical backbone' metal receptor"/>
    <property type="match status" value="1"/>
</dbReference>
<dbReference type="PANTHER" id="PTHR30535">
    <property type="entry name" value="VITAMIN B12-BINDING PROTEIN"/>
    <property type="match status" value="1"/>
</dbReference>
<evidence type="ECO:0000313" key="3">
    <source>
        <dbReference type="EMBL" id="OOS21630.1"/>
    </source>
</evidence>
<protein>
    <submittedName>
        <fullName evidence="3">ABC transporter substrate-binding protein</fullName>
    </submittedName>
</protein>
<sequence>MTPFIKKLTLLLTSLTISLSAFAYQRVVTITPDVADIMVALGDANKVVGKDTTNKTPALKHAAVVGMHRNITPEAIVATQPDLVLGSYMAQPSSIFQRLNQLNIEAINVAPNEKVATYASSIVKIGKLMGKPMAAQRMADEWLSGMNTRPATKKRYLLSYDGRIVAGKGTVADELIRRAGGINAANVKGFVPMSREGWLAAKADVIIIADHHKATLGSLEQYKQRPEIAINPAAKNNNIQFWPANDFLRYGLDSPAVIDKLNKLAK</sequence>
<keyword evidence="4" id="KW-1185">Reference proteome</keyword>
<dbReference type="PROSITE" id="PS50983">
    <property type="entry name" value="FE_B12_PBP"/>
    <property type="match status" value="1"/>
</dbReference>
<dbReference type="InterPro" id="IPR002491">
    <property type="entry name" value="ABC_transptr_periplasmic_BD"/>
</dbReference>
<evidence type="ECO:0000313" key="4">
    <source>
        <dbReference type="Proteomes" id="UP000191094"/>
    </source>
</evidence>
<dbReference type="OrthoDB" id="9797736at2"/>
<dbReference type="InterPro" id="IPR050902">
    <property type="entry name" value="ABC_Transporter_SBP"/>
</dbReference>
<organism evidence="3 4">
    <name type="scientific">Lwoffella lincolnii</name>
    <dbReference type="NCBI Taxonomy" id="90241"/>
    <lineage>
        <taxon>Bacteria</taxon>
        <taxon>Pseudomonadati</taxon>
        <taxon>Pseudomonadota</taxon>
        <taxon>Gammaproteobacteria</taxon>
        <taxon>Moraxellales</taxon>
        <taxon>Moraxellaceae</taxon>
        <taxon>Lwoffella</taxon>
    </lineage>
</organism>
<feature type="chain" id="PRO_5012029415" evidence="1">
    <location>
        <begin position="24"/>
        <end position="266"/>
    </location>
</feature>
<reference evidence="3 4" key="1">
    <citation type="submission" date="2017-02" db="EMBL/GenBank/DDBJ databases">
        <title>Draft genome sequence of Moraxella lincolnii CCUG 9405T type strain.</title>
        <authorList>
            <person name="Salva-Serra F."/>
            <person name="Engstrom-Jakobsson H."/>
            <person name="Thorell K."/>
            <person name="Jaen-Luchoro D."/>
            <person name="Gonzales-Siles L."/>
            <person name="Karlsson R."/>
            <person name="Yazdan S."/>
            <person name="Boulund F."/>
            <person name="Johnning A."/>
            <person name="Engstrand L."/>
            <person name="Kristiansson E."/>
            <person name="Moore E."/>
        </authorList>
    </citation>
    <scope>NUCLEOTIDE SEQUENCE [LARGE SCALE GENOMIC DNA]</scope>
    <source>
        <strain evidence="3 4">CCUG 9405</strain>
    </source>
</reference>
<dbReference type="Gene3D" id="3.40.50.1980">
    <property type="entry name" value="Nitrogenase molybdenum iron protein domain"/>
    <property type="match status" value="2"/>
</dbReference>
<name>A0A1T0CH09_9GAMM</name>
<gene>
    <name evidence="3" type="ORF">B0682_02880</name>
</gene>
<dbReference type="Pfam" id="PF01497">
    <property type="entry name" value="Peripla_BP_2"/>
    <property type="match status" value="1"/>
</dbReference>
<dbReference type="Proteomes" id="UP000191094">
    <property type="component" value="Unassembled WGS sequence"/>
</dbReference>
<proteinExistence type="predicted"/>
<dbReference type="EMBL" id="MUYT01000004">
    <property type="protein sequence ID" value="OOS21630.1"/>
    <property type="molecule type" value="Genomic_DNA"/>
</dbReference>
<dbReference type="PANTHER" id="PTHR30535:SF4">
    <property type="entry name" value="HEMIN-BINDING PERIPLASMIC PROTEIN HMUT"/>
    <property type="match status" value="1"/>
</dbReference>
<evidence type="ECO:0000259" key="2">
    <source>
        <dbReference type="PROSITE" id="PS50983"/>
    </source>
</evidence>
<feature type="signal peptide" evidence="1">
    <location>
        <begin position="1"/>
        <end position="23"/>
    </location>
</feature>
<feature type="domain" description="Fe/B12 periplasmic-binding" evidence="2">
    <location>
        <begin position="26"/>
        <end position="266"/>
    </location>
</feature>
<dbReference type="AlphaFoldDB" id="A0A1T0CH09"/>
<accession>A0A1T0CH09</accession>
<comment type="caution">
    <text evidence="3">The sequence shown here is derived from an EMBL/GenBank/DDBJ whole genome shotgun (WGS) entry which is preliminary data.</text>
</comment>